<keyword evidence="3" id="KW-1185">Reference proteome</keyword>
<reference evidence="2" key="1">
    <citation type="submission" date="2020-12" db="EMBL/GenBank/DDBJ databases">
        <title>Metabolic potential, ecology and presence of endohyphal bacteria is reflected in genomic diversity of Mucoromycotina.</title>
        <authorList>
            <person name="Muszewska A."/>
            <person name="Okrasinska A."/>
            <person name="Steczkiewicz K."/>
            <person name="Drgas O."/>
            <person name="Orlowska M."/>
            <person name="Perlinska-Lenart U."/>
            <person name="Aleksandrzak-Piekarczyk T."/>
            <person name="Szatraj K."/>
            <person name="Zielenkiewicz U."/>
            <person name="Pilsyk S."/>
            <person name="Malc E."/>
            <person name="Mieczkowski P."/>
            <person name="Kruszewska J.S."/>
            <person name="Biernat P."/>
            <person name="Pawlowska J."/>
        </authorList>
    </citation>
    <scope>NUCLEOTIDE SEQUENCE</scope>
    <source>
        <strain evidence="2">WA0000051536</strain>
    </source>
</reference>
<dbReference type="Pfam" id="PF05368">
    <property type="entry name" value="NmrA"/>
    <property type="match status" value="1"/>
</dbReference>
<dbReference type="InterPro" id="IPR036291">
    <property type="entry name" value="NAD(P)-bd_dom_sf"/>
</dbReference>
<dbReference type="Gene3D" id="3.40.50.720">
    <property type="entry name" value="NAD(P)-binding Rossmann-like Domain"/>
    <property type="match status" value="1"/>
</dbReference>
<proteinExistence type="predicted"/>
<dbReference type="Gene3D" id="3.90.25.10">
    <property type="entry name" value="UDP-galactose 4-epimerase, domain 1"/>
    <property type="match status" value="1"/>
</dbReference>
<dbReference type="InterPro" id="IPR051604">
    <property type="entry name" value="Ergot_Alk_Oxidoreductase"/>
</dbReference>
<dbReference type="AlphaFoldDB" id="A0A8H7PKF8"/>
<dbReference type="Proteomes" id="UP000612746">
    <property type="component" value="Unassembled WGS sequence"/>
</dbReference>
<organism evidence="2 3">
    <name type="scientific">Umbelopsis vinacea</name>
    <dbReference type="NCBI Taxonomy" id="44442"/>
    <lineage>
        <taxon>Eukaryota</taxon>
        <taxon>Fungi</taxon>
        <taxon>Fungi incertae sedis</taxon>
        <taxon>Mucoromycota</taxon>
        <taxon>Mucoromycotina</taxon>
        <taxon>Umbelopsidomycetes</taxon>
        <taxon>Umbelopsidales</taxon>
        <taxon>Umbelopsidaceae</taxon>
        <taxon>Umbelopsis</taxon>
    </lineage>
</organism>
<dbReference type="PANTHER" id="PTHR43162">
    <property type="match status" value="1"/>
</dbReference>
<dbReference type="OrthoDB" id="419598at2759"/>
<dbReference type="SUPFAM" id="SSF51735">
    <property type="entry name" value="NAD(P)-binding Rossmann-fold domains"/>
    <property type="match status" value="1"/>
</dbReference>
<accession>A0A8H7PKF8</accession>
<evidence type="ECO:0000259" key="1">
    <source>
        <dbReference type="Pfam" id="PF05368"/>
    </source>
</evidence>
<protein>
    <recommendedName>
        <fullName evidence="1">NmrA-like domain-containing protein</fullName>
    </recommendedName>
</protein>
<name>A0A8H7PKF8_9FUNG</name>
<comment type="caution">
    <text evidence="2">The sequence shown here is derived from an EMBL/GenBank/DDBJ whole genome shotgun (WGS) entry which is preliminary data.</text>
</comment>
<evidence type="ECO:0000313" key="2">
    <source>
        <dbReference type="EMBL" id="KAG2175360.1"/>
    </source>
</evidence>
<dbReference type="PANTHER" id="PTHR43162:SF1">
    <property type="entry name" value="PRESTALK A DIFFERENTIATION PROTEIN A"/>
    <property type="match status" value="1"/>
</dbReference>
<sequence>MSNIIQANTNNTKILVTGAAGNVGSIGPIIIETLLSQGYSVRAFVRKQDKRSDALQALGAEIFIGDLTNSIDVVKAVEGCNRIYFSMSVSEYYLEASLIMAAAAREQGNIEVLVNISQMTVSQMSLSKMTNSRQQRLHYLSEQAFNWSGVPIVHLRPTVFMDGPFFTRWAADSILKSSELRLPFGKGRSSPIAAQDVAAVASVILSNPSSHIGKIYDLTGPVAQDFNAIAGIYSEALDKEIKYVDVPFDEWIEQVLGTTRLPAHTANHLREMAHLHSQNRYDRQTDLVKKLTGREPTTLQMFVRERPQVFQGTGARL</sequence>
<dbReference type="InterPro" id="IPR008030">
    <property type="entry name" value="NmrA-like"/>
</dbReference>
<evidence type="ECO:0000313" key="3">
    <source>
        <dbReference type="Proteomes" id="UP000612746"/>
    </source>
</evidence>
<gene>
    <name evidence="2" type="ORF">INT44_007848</name>
</gene>
<dbReference type="EMBL" id="JAEPRA010000015">
    <property type="protein sequence ID" value="KAG2175360.1"/>
    <property type="molecule type" value="Genomic_DNA"/>
</dbReference>
<feature type="domain" description="NmrA-like" evidence="1">
    <location>
        <begin position="11"/>
        <end position="284"/>
    </location>
</feature>